<protein>
    <submittedName>
        <fullName evidence="2">Uncharacterized protein</fullName>
    </submittedName>
</protein>
<dbReference type="Proteomes" id="UP000233180">
    <property type="component" value="Unassembled WGS sequence"/>
</dbReference>
<evidence type="ECO:0000313" key="3">
    <source>
        <dbReference type="Proteomes" id="UP000233180"/>
    </source>
</evidence>
<reference evidence="2 3" key="1">
    <citation type="submission" date="2016-06" db="EMBL/GenBank/DDBJ databases">
        <title>Genome of Rhinopithecus bieti.</title>
        <authorList>
            <person name="Wu"/>
            <person name="C.-I. and Zhang"/>
            <person name="Y."/>
        </authorList>
    </citation>
    <scope>NUCLEOTIDE SEQUENCE</scope>
</reference>
<organism evidence="2 3">
    <name type="scientific">Rhinopithecus bieti</name>
    <name type="common">Black snub-nosed monkey</name>
    <name type="synonym">Pygathrix bieti</name>
    <dbReference type="NCBI Taxonomy" id="61621"/>
    <lineage>
        <taxon>Eukaryota</taxon>
        <taxon>Metazoa</taxon>
        <taxon>Chordata</taxon>
        <taxon>Craniata</taxon>
        <taxon>Vertebrata</taxon>
        <taxon>Euteleostomi</taxon>
        <taxon>Mammalia</taxon>
        <taxon>Eutheria</taxon>
        <taxon>Euarchontoglires</taxon>
        <taxon>Primates</taxon>
        <taxon>Haplorrhini</taxon>
        <taxon>Catarrhini</taxon>
        <taxon>Cercopithecidae</taxon>
        <taxon>Colobinae</taxon>
        <taxon>Rhinopithecus</taxon>
    </lineage>
</organism>
<reference evidence="2" key="2">
    <citation type="submission" date="2025-08" db="UniProtKB">
        <authorList>
            <consortium name="Ensembl"/>
        </authorList>
    </citation>
    <scope>IDENTIFICATION</scope>
</reference>
<keyword evidence="3" id="KW-1185">Reference proteome</keyword>
<dbReference type="STRING" id="61621.ENSRBIP00000022441"/>
<proteinExistence type="predicted"/>
<dbReference type="AlphaFoldDB" id="A0A2K6LFZ1"/>
<name>A0A2K6LFZ1_RHIBE</name>
<dbReference type="Ensembl" id="ENSRBIT00000046332.1">
    <property type="protein sequence ID" value="ENSRBIP00000022441.1"/>
    <property type="gene ID" value="ENSRBIG00000035170.1"/>
</dbReference>
<evidence type="ECO:0000256" key="1">
    <source>
        <dbReference type="SAM" id="MobiDB-lite"/>
    </source>
</evidence>
<dbReference type="GeneTree" id="ENSGT00940000164415"/>
<reference evidence="2" key="3">
    <citation type="submission" date="2025-09" db="UniProtKB">
        <authorList>
            <consortium name="Ensembl"/>
        </authorList>
    </citation>
    <scope>IDENTIFICATION</scope>
</reference>
<evidence type="ECO:0000313" key="2">
    <source>
        <dbReference type="Ensembl" id="ENSRBIP00000022441.1"/>
    </source>
</evidence>
<feature type="region of interest" description="Disordered" evidence="1">
    <location>
        <begin position="1"/>
        <end position="21"/>
    </location>
</feature>
<accession>A0A2K6LFZ1</accession>
<sequence>PDLKRSSCAPPPSPAPATQMPSTPWFVGYNPFSHLAYNNYRLGGYPGANSRVTASSGITTPKPP</sequence>
<dbReference type="OMA" id="PRRTLCK"/>